<dbReference type="OrthoDB" id="27842at2759"/>
<dbReference type="SMART" id="SM00367">
    <property type="entry name" value="LRR_CC"/>
    <property type="match status" value="10"/>
</dbReference>
<comment type="caution">
    <text evidence="1">The sequence shown here is derived from an EMBL/GenBank/DDBJ whole genome shotgun (WGS) entry which is preliminary data.</text>
</comment>
<accession>A0A433SKT0</accession>
<dbReference type="STRING" id="188477.A0A433SKT0"/>
<evidence type="ECO:0008006" key="3">
    <source>
        <dbReference type="Google" id="ProtNLM"/>
    </source>
</evidence>
<dbReference type="SUPFAM" id="SSF52047">
    <property type="entry name" value="RNI-like"/>
    <property type="match status" value="3"/>
</dbReference>
<dbReference type="GO" id="GO:0019005">
    <property type="term" value="C:SCF ubiquitin ligase complex"/>
    <property type="evidence" value="ECO:0007669"/>
    <property type="project" value="TreeGrafter"/>
</dbReference>
<keyword evidence="2" id="KW-1185">Reference proteome</keyword>
<name>A0A433SKT0_ELYCH</name>
<dbReference type="Gene3D" id="3.80.10.10">
    <property type="entry name" value="Ribonuclease Inhibitor"/>
    <property type="match status" value="3"/>
</dbReference>
<dbReference type="InterPro" id="IPR032675">
    <property type="entry name" value="LRR_dom_sf"/>
</dbReference>
<proteinExistence type="predicted"/>
<dbReference type="AlphaFoldDB" id="A0A433SKT0"/>
<evidence type="ECO:0000313" key="2">
    <source>
        <dbReference type="Proteomes" id="UP000271974"/>
    </source>
</evidence>
<dbReference type="InterPro" id="IPR006553">
    <property type="entry name" value="Leu-rich_rpt_Cys-con_subtyp"/>
</dbReference>
<organism evidence="1 2">
    <name type="scientific">Elysia chlorotica</name>
    <name type="common">Eastern emerald elysia</name>
    <name type="synonym">Sea slug</name>
    <dbReference type="NCBI Taxonomy" id="188477"/>
    <lineage>
        <taxon>Eukaryota</taxon>
        <taxon>Metazoa</taxon>
        <taxon>Spiralia</taxon>
        <taxon>Lophotrochozoa</taxon>
        <taxon>Mollusca</taxon>
        <taxon>Gastropoda</taxon>
        <taxon>Heterobranchia</taxon>
        <taxon>Euthyneura</taxon>
        <taxon>Panpulmonata</taxon>
        <taxon>Sacoglossa</taxon>
        <taxon>Placobranchoidea</taxon>
        <taxon>Plakobranchidae</taxon>
        <taxon>Elysia</taxon>
    </lineage>
</organism>
<reference evidence="1 2" key="1">
    <citation type="submission" date="2019-01" db="EMBL/GenBank/DDBJ databases">
        <title>A draft genome assembly of the solar-powered sea slug Elysia chlorotica.</title>
        <authorList>
            <person name="Cai H."/>
            <person name="Li Q."/>
            <person name="Fang X."/>
            <person name="Li J."/>
            <person name="Curtis N.E."/>
            <person name="Altenburger A."/>
            <person name="Shibata T."/>
            <person name="Feng M."/>
            <person name="Maeda T."/>
            <person name="Schwartz J.A."/>
            <person name="Shigenobu S."/>
            <person name="Lundholm N."/>
            <person name="Nishiyama T."/>
            <person name="Yang H."/>
            <person name="Hasebe M."/>
            <person name="Li S."/>
            <person name="Pierce S.K."/>
            <person name="Wang J."/>
        </authorList>
    </citation>
    <scope>NUCLEOTIDE SEQUENCE [LARGE SCALE GENOMIC DNA]</scope>
    <source>
        <strain evidence="1">EC2010</strain>
        <tissue evidence="1">Whole organism of an adult</tissue>
    </source>
</reference>
<dbReference type="EMBL" id="RQTK01001588">
    <property type="protein sequence ID" value="RUS69740.1"/>
    <property type="molecule type" value="Genomic_DNA"/>
</dbReference>
<dbReference type="Proteomes" id="UP000271974">
    <property type="component" value="Unassembled WGS sequence"/>
</dbReference>
<gene>
    <name evidence="1" type="ORF">EGW08_022498</name>
</gene>
<dbReference type="PANTHER" id="PTHR13318">
    <property type="entry name" value="PARTNER OF PAIRED, ISOFORM B-RELATED"/>
    <property type="match status" value="1"/>
</dbReference>
<protein>
    <recommendedName>
        <fullName evidence="3">F-box domain-containing protein</fullName>
    </recommendedName>
</protein>
<evidence type="ECO:0000313" key="1">
    <source>
        <dbReference type="EMBL" id="RUS69740.1"/>
    </source>
</evidence>
<sequence>MVWKLNDLCLHCVQQNLASYPNLGSSLPNVYKERLIERLACHDMLFPENLSHIAANLFSPTLRHINLQRCDQATDRALQLLGQAGCKLEVLVLNRLNNVSDVGVQAVTSGQASLNTLHIKFLPKVTQAVLGSIAAPNLQSFSFKTNTKSWCSTATMSSFLSKNRSIKVLKLGTDVEHVPVIAQTLQDSLEELKINFLAMTDACIEALAEHCPNLKRIDLNGAKNIGKESLIKLFQACTQLEALDLGYCSRLSASPECEVLWTLPQSLVSLSLCGLMLQDGQILVECITRLPHVANLKLCGVPGLNDSTLAQIVEKIGPQIVELNVSGIGLNMITDFGLKAVAEHCTNLERLHISLLRGVTGSTLQPIFLDPKRAAKIRVLSVNSKLMDLSTLDLIVSSCPNLETLDLSGLSDVTDAMVVSLADHAPRLSQVNLKSCKLISDAAVCYLSSKVPLRSLCLSGLHTLTDKSIFCLASSCPRMEEIYLNGCACISPVAVQYLRDCCLGRLYASHSIPNAKPNQLMAKNLDTGEFCRADLL</sequence>
<dbReference type="GO" id="GO:0031146">
    <property type="term" value="P:SCF-dependent proteasomal ubiquitin-dependent protein catabolic process"/>
    <property type="evidence" value="ECO:0007669"/>
    <property type="project" value="TreeGrafter"/>
</dbReference>